<dbReference type="SMART" id="SM00409">
    <property type="entry name" value="IG"/>
    <property type="match status" value="2"/>
</dbReference>
<dbReference type="Proteomes" id="UP000261560">
    <property type="component" value="Unplaced"/>
</dbReference>
<dbReference type="Pfam" id="PF08205">
    <property type="entry name" value="C2-set_2"/>
    <property type="match status" value="1"/>
</dbReference>
<dbReference type="AlphaFoldDB" id="A0A3B3CJQ7"/>
<dbReference type="OrthoDB" id="8872282at2759"/>
<dbReference type="PANTHER" id="PTHR23277:SF11">
    <property type="entry name" value="NECTIN-4"/>
    <property type="match status" value="1"/>
</dbReference>
<name>A0A3B3CJQ7_ORYME</name>
<keyword evidence="7 12" id="KW-1133">Transmembrane helix</keyword>
<dbReference type="PaxDb" id="30732-ENSOMEP00000018103"/>
<evidence type="ECO:0000256" key="3">
    <source>
        <dbReference type="ARBA" id="ARBA00022692"/>
    </source>
</evidence>
<feature type="chain" id="PRO_5017297955" evidence="13">
    <location>
        <begin position="24"/>
        <end position="561"/>
    </location>
</feature>
<keyword evidence="8 12" id="KW-0472">Membrane</keyword>
<reference evidence="15" key="1">
    <citation type="submission" date="2025-08" db="UniProtKB">
        <authorList>
            <consortium name="Ensembl"/>
        </authorList>
    </citation>
    <scope>IDENTIFICATION</scope>
</reference>
<dbReference type="PROSITE" id="PS50835">
    <property type="entry name" value="IG_LIKE"/>
    <property type="match status" value="3"/>
</dbReference>
<evidence type="ECO:0000256" key="5">
    <source>
        <dbReference type="ARBA" id="ARBA00022737"/>
    </source>
</evidence>
<dbReference type="InterPro" id="IPR003599">
    <property type="entry name" value="Ig_sub"/>
</dbReference>
<dbReference type="Gene3D" id="2.60.40.10">
    <property type="entry name" value="Immunoglobulins"/>
    <property type="match status" value="3"/>
</dbReference>
<dbReference type="GO" id="GO:0007156">
    <property type="term" value="P:homophilic cell adhesion via plasma membrane adhesion molecules"/>
    <property type="evidence" value="ECO:0007669"/>
    <property type="project" value="TreeGrafter"/>
</dbReference>
<dbReference type="KEGG" id="oml:112150988"/>
<protein>
    <submittedName>
        <fullName evidence="15">Nectin-4-like</fullName>
    </submittedName>
</protein>
<dbReference type="InterPro" id="IPR003598">
    <property type="entry name" value="Ig_sub2"/>
</dbReference>
<evidence type="ECO:0000256" key="6">
    <source>
        <dbReference type="ARBA" id="ARBA00022889"/>
    </source>
</evidence>
<dbReference type="InterPro" id="IPR051427">
    <property type="entry name" value="Nectin/Nectin-like"/>
</dbReference>
<evidence type="ECO:0000313" key="15">
    <source>
        <dbReference type="Ensembl" id="ENSOMEP00000018103.1"/>
    </source>
</evidence>
<dbReference type="GO" id="GO:0005912">
    <property type="term" value="C:adherens junction"/>
    <property type="evidence" value="ECO:0007669"/>
    <property type="project" value="TreeGrafter"/>
</dbReference>
<keyword evidence="4 13" id="KW-0732">Signal</keyword>
<feature type="region of interest" description="Disordered" evidence="11">
    <location>
        <begin position="452"/>
        <end position="481"/>
    </location>
</feature>
<feature type="transmembrane region" description="Helical" evidence="12">
    <location>
        <begin position="338"/>
        <end position="361"/>
    </location>
</feature>
<keyword evidence="10" id="KW-0325">Glycoprotein</keyword>
<dbReference type="InterPro" id="IPR013783">
    <property type="entry name" value="Ig-like_fold"/>
</dbReference>
<evidence type="ECO:0000256" key="12">
    <source>
        <dbReference type="SAM" id="Phobius"/>
    </source>
</evidence>
<evidence type="ECO:0000259" key="14">
    <source>
        <dbReference type="PROSITE" id="PS50835"/>
    </source>
</evidence>
<organism evidence="15 16">
    <name type="scientific">Oryzias melastigma</name>
    <name type="common">Marine medaka</name>
    <dbReference type="NCBI Taxonomy" id="30732"/>
    <lineage>
        <taxon>Eukaryota</taxon>
        <taxon>Metazoa</taxon>
        <taxon>Chordata</taxon>
        <taxon>Craniata</taxon>
        <taxon>Vertebrata</taxon>
        <taxon>Euteleostomi</taxon>
        <taxon>Actinopterygii</taxon>
        <taxon>Neopterygii</taxon>
        <taxon>Teleostei</taxon>
        <taxon>Neoteleostei</taxon>
        <taxon>Acanthomorphata</taxon>
        <taxon>Ovalentaria</taxon>
        <taxon>Atherinomorphae</taxon>
        <taxon>Beloniformes</taxon>
        <taxon>Adrianichthyidae</taxon>
        <taxon>Oryziinae</taxon>
        <taxon>Oryzias</taxon>
    </lineage>
</organism>
<dbReference type="GO" id="GO:0007157">
    <property type="term" value="P:heterophilic cell-cell adhesion via plasma membrane cell adhesion molecules"/>
    <property type="evidence" value="ECO:0007669"/>
    <property type="project" value="TreeGrafter"/>
</dbReference>
<evidence type="ECO:0000256" key="11">
    <source>
        <dbReference type="SAM" id="MobiDB-lite"/>
    </source>
</evidence>
<dbReference type="RefSeq" id="XP_024135319.1">
    <property type="nucleotide sequence ID" value="XM_024279551.2"/>
</dbReference>
<dbReference type="SUPFAM" id="SSF48726">
    <property type="entry name" value="Immunoglobulin"/>
    <property type="match status" value="3"/>
</dbReference>
<evidence type="ECO:0000256" key="1">
    <source>
        <dbReference type="ARBA" id="ARBA00004167"/>
    </source>
</evidence>
<evidence type="ECO:0000256" key="9">
    <source>
        <dbReference type="ARBA" id="ARBA00023157"/>
    </source>
</evidence>
<evidence type="ECO:0000256" key="2">
    <source>
        <dbReference type="ARBA" id="ARBA00007810"/>
    </source>
</evidence>
<keyword evidence="5" id="KW-0677">Repeat</keyword>
<dbReference type="InterPro" id="IPR036179">
    <property type="entry name" value="Ig-like_dom_sf"/>
</dbReference>
<sequence length="561" mass="62702">MESIRTPAGILALLFLTASCVQGDFVEPLESVTFLRSLTESQTRLPCRYKEAEGEKVVQVTWQKELPGGSKEQVITAHFTDGHTEFGRYSGRVKFESTNPTADSTLLIPITEDSDEGSYICHISTFPNGNFERRIALTVWTLPISSLDAVTLVEGQSYGVAASCRAVGRPVPRLSWDTELPGQSQNYTSEGGSVSSHFSLHPLRYMNGKKLDCLVWHPGLEKPRRISNKVEVQYPPDATISSSTDHWHVGLEKAELTCKGGGLPIPHNITWIRKGEHLPDGVSAIGGKLVFGRALRANDSGMYECIVKNTIGVGKFEYLIAITAEQKGLFQDVEKDKLILIIVGAAAGVVVLILIVVVVLVSRMYKKRTRHLKDQVDSFSRQASMRKINSEDFDMRSGNDLTVRTRSRHSLMSADHTYKGSQSTLGGKWAHPATDDLNRPVVWEDSRECLKAEREERKRRTESYVKSSNMSLDSGLPSSLVPVKPQQEEYVAPKEPDLNHLQERDSPLEADWVSYNSADDEERSNQYLSSMLTHYFYEENGKLRPRPNGKAIVVHTREQII</sequence>
<evidence type="ECO:0000256" key="8">
    <source>
        <dbReference type="ARBA" id="ARBA00023136"/>
    </source>
</evidence>
<evidence type="ECO:0000256" key="4">
    <source>
        <dbReference type="ARBA" id="ARBA00022729"/>
    </source>
</evidence>
<feature type="domain" description="Ig-like" evidence="14">
    <location>
        <begin position="236"/>
        <end position="323"/>
    </location>
</feature>
<dbReference type="Pfam" id="PF13927">
    <property type="entry name" value="Ig_3"/>
    <property type="match status" value="1"/>
</dbReference>
<keyword evidence="6" id="KW-0130">Cell adhesion</keyword>
<evidence type="ECO:0000256" key="7">
    <source>
        <dbReference type="ARBA" id="ARBA00022989"/>
    </source>
</evidence>
<keyword evidence="16" id="KW-1185">Reference proteome</keyword>
<feature type="signal peptide" evidence="13">
    <location>
        <begin position="1"/>
        <end position="23"/>
    </location>
</feature>
<comment type="subcellular location">
    <subcellularLocation>
        <location evidence="1">Membrane</location>
        <topology evidence="1">Single-pass membrane protein</topology>
    </subcellularLocation>
</comment>
<comment type="similarity">
    <text evidence="2">Belongs to the nectin family.</text>
</comment>
<dbReference type="InterPro" id="IPR013162">
    <property type="entry name" value="CD80_C2-set"/>
</dbReference>
<dbReference type="Ensembl" id="ENSOMET00000035104.1">
    <property type="protein sequence ID" value="ENSOMEP00000018103.1"/>
    <property type="gene ID" value="ENSOMEG00000019795.1"/>
</dbReference>
<dbReference type="GO" id="GO:0016020">
    <property type="term" value="C:membrane"/>
    <property type="evidence" value="ECO:0007669"/>
    <property type="project" value="UniProtKB-SubCell"/>
</dbReference>
<dbReference type="PROSITE" id="PS51257">
    <property type="entry name" value="PROKAR_LIPOPROTEIN"/>
    <property type="match status" value="1"/>
</dbReference>
<reference evidence="15" key="2">
    <citation type="submission" date="2025-09" db="UniProtKB">
        <authorList>
            <consortium name="Ensembl"/>
        </authorList>
    </citation>
    <scope>IDENTIFICATION</scope>
</reference>
<keyword evidence="9" id="KW-1015">Disulfide bond</keyword>
<proteinExistence type="inferred from homology"/>
<feature type="compositionally biased region" description="Basic and acidic residues" evidence="11">
    <location>
        <begin position="452"/>
        <end position="463"/>
    </location>
</feature>
<dbReference type="InterPro" id="IPR013106">
    <property type="entry name" value="Ig_V-set"/>
</dbReference>
<dbReference type="STRING" id="30732.ENSOMEP00000018103"/>
<evidence type="ECO:0000256" key="10">
    <source>
        <dbReference type="ARBA" id="ARBA00023180"/>
    </source>
</evidence>
<dbReference type="SMART" id="SM00408">
    <property type="entry name" value="IGc2"/>
    <property type="match status" value="2"/>
</dbReference>
<dbReference type="GeneID" id="112150988"/>
<accession>A0A3B3CJQ7</accession>
<feature type="domain" description="Ig-like" evidence="14">
    <location>
        <begin position="28"/>
        <end position="138"/>
    </location>
</feature>
<keyword evidence="3 12" id="KW-0812">Transmembrane</keyword>
<dbReference type="PANTHER" id="PTHR23277">
    <property type="entry name" value="NECTIN-RELATED"/>
    <property type="match status" value="1"/>
</dbReference>
<evidence type="ECO:0000256" key="13">
    <source>
        <dbReference type="SAM" id="SignalP"/>
    </source>
</evidence>
<feature type="domain" description="Ig-like" evidence="14">
    <location>
        <begin position="143"/>
        <end position="227"/>
    </location>
</feature>
<dbReference type="InterPro" id="IPR007110">
    <property type="entry name" value="Ig-like_dom"/>
</dbReference>
<dbReference type="OMA" id="MFYESNG"/>
<dbReference type="Pfam" id="PF07686">
    <property type="entry name" value="V-set"/>
    <property type="match status" value="1"/>
</dbReference>
<evidence type="ECO:0000313" key="16">
    <source>
        <dbReference type="Proteomes" id="UP000261560"/>
    </source>
</evidence>
<dbReference type="GeneTree" id="ENSGT00940000157535"/>